<evidence type="ECO:0000259" key="1">
    <source>
        <dbReference type="Pfam" id="PF00149"/>
    </source>
</evidence>
<keyword evidence="3" id="KW-1185">Reference proteome</keyword>
<dbReference type="InterPro" id="IPR029052">
    <property type="entry name" value="Metallo-depent_PP-like"/>
</dbReference>
<name>A0ABT0LB01_9GAMM</name>
<organism evidence="2 3">
    <name type="scientific">Shewanella surugensis</name>
    <dbReference type="NCBI Taxonomy" id="212020"/>
    <lineage>
        <taxon>Bacteria</taxon>
        <taxon>Pseudomonadati</taxon>
        <taxon>Pseudomonadota</taxon>
        <taxon>Gammaproteobacteria</taxon>
        <taxon>Alteromonadales</taxon>
        <taxon>Shewanellaceae</taxon>
        <taxon>Shewanella</taxon>
    </lineage>
</organism>
<dbReference type="EMBL" id="JAKIKS010000033">
    <property type="protein sequence ID" value="MCL1124877.1"/>
    <property type="molecule type" value="Genomic_DNA"/>
</dbReference>
<dbReference type="RefSeq" id="WP_248940154.1">
    <property type="nucleotide sequence ID" value="NZ_JAKIKS010000033.1"/>
</dbReference>
<feature type="domain" description="Calcineurin-like phosphoesterase" evidence="1">
    <location>
        <begin position="114"/>
        <end position="341"/>
    </location>
</feature>
<dbReference type="Pfam" id="PF00149">
    <property type="entry name" value="Metallophos"/>
    <property type="match status" value="1"/>
</dbReference>
<comment type="caution">
    <text evidence="2">The sequence shown here is derived from an EMBL/GenBank/DDBJ whole genome shotgun (WGS) entry which is preliminary data.</text>
</comment>
<dbReference type="Proteomes" id="UP001203423">
    <property type="component" value="Unassembled WGS sequence"/>
</dbReference>
<reference evidence="2 3" key="1">
    <citation type="submission" date="2022-01" db="EMBL/GenBank/DDBJ databases">
        <title>Whole genome-based taxonomy of the Shewanellaceae.</title>
        <authorList>
            <person name="Martin-Rodriguez A.J."/>
        </authorList>
    </citation>
    <scope>NUCLEOTIDE SEQUENCE [LARGE SCALE GENOMIC DNA]</scope>
    <source>
        <strain evidence="2 3">DSM 17177</strain>
    </source>
</reference>
<evidence type="ECO:0000313" key="3">
    <source>
        <dbReference type="Proteomes" id="UP001203423"/>
    </source>
</evidence>
<evidence type="ECO:0000313" key="2">
    <source>
        <dbReference type="EMBL" id="MCL1124877.1"/>
    </source>
</evidence>
<dbReference type="InterPro" id="IPR004843">
    <property type="entry name" value="Calcineurin-like_PHP"/>
</dbReference>
<dbReference type="SUPFAM" id="SSF56300">
    <property type="entry name" value="Metallo-dependent phosphatases"/>
    <property type="match status" value="1"/>
</dbReference>
<dbReference type="Gene3D" id="3.60.21.10">
    <property type="match status" value="1"/>
</dbReference>
<accession>A0ABT0LB01</accession>
<gene>
    <name evidence="2" type="ORF">L2764_10420</name>
</gene>
<sequence>MLILTASWRRVTFIITLLLLTPTWVCSATMHSSPWLQHTTQVIELIETSPIDNLQTHQVCPNMSINNKSSKIQVRALATVHYPTLVCRTLLPLSAHQITLNKQLFAINPAPVKRIILIGDAGCKAHDYEQFYQFYNNPSLWPSHQTSTQITLLNPDLIIHTGDYIYRESPSPKNNDNCANTPFGHNQATWDADWFTPATPMLLTAPFIFSRGNHETYKRAGEGWFRYLAPRHHFDKCIENTSPWFTTLSSLQLAILDTASIKTTQQKALTSLYSGQLNEINTYSNRQSNKPVWSISHRPFWGYGTNLPNQIGKRKTKILQKAVKKSPLSASIDAIISGHLHFSQLIDFHGLRPTQIITGNGGSD</sequence>
<protein>
    <submittedName>
        <fullName evidence="2">Metallophosphoesterase</fullName>
    </submittedName>
</protein>
<proteinExistence type="predicted"/>